<dbReference type="GO" id="GO:0033041">
    <property type="term" value="F:sweet taste receptor activity"/>
    <property type="evidence" value="ECO:0007669"/>
    <property type="project" value="TreeGrafter"/>
</dbReference>
<evidence type="ECO:0000256" key="1">
    <source>
        <dbReference type="ARBA" id="ARBA00004651"/>
    </source>
</evidence>
<comment type="function">
    <text evidence="9">Plays a role in the sugar gustatory response.</text>
</comment>
<feature type="transmembrane region" description="Helical" evidence="10">
    <location>
        <begin position="182"/>
        <end position="203"/>
    </location>
</feature>
<dbReference type="eggNOG" id="ENOG502QTKP">
    <property type="taxonomic scope" value="Eukaryota"/>
</dbReference>
<dbReference type="KEGG" id="dvi:6633389"/>
<comment type="subcellular location">
    <subcellularLocation>
        <location evidence="1">Cell membrane</location>
        <topology evidence="1">Multi-pass membrane protein</topology>
    </subcellularLocation>
</comment>
<dbReference type="STRING" id="7244.B4M810"/>
<dbReference type="EMBL" id="CH940653">
    <property type="protein sequence ID" value="EDW62286.2"/>
    <property type="molecule type" value="Genomic_DNA"/>
</dbReference>
<keyword evidence="4 10" id="KW-0812">Transmembrane</keyword>
<evidence type="ECO:0000256" key="7">
    <source>
        <dbReference type="ARBA" id="ARBA00023170"/>
    </source>
</evidence>
<keyword evidence="8 9" id="KW-0807">Transducer</keyword>
<evidence type="ECO:0000256" key="10">
    <source>
        <dbReference type="SAM" id="Phobius"/>
    </source>
</evidence>
<dbReference type="GO" id="GO:0007165">
    <property type="term" value="P:signal transduction"/>
    <property type="evidence" value="ECO:0007669"/>
    <property type="project" value="UniProtKB-KW"/>
</dbReference>
<dbReference type="AlphaFoldDB" id="B4M810"/>
<evidence type="ECO:0000256" key="3">
    <source>
        <dbReference type="ARBA" id="ARBA00022475"/>
    </source>
</evidence>
<dbReference type="Proteomes" id="UP000008792">
    <property type="component" value="Unassembled WGS sequence"/>
</dbReference>
<dbReference type="FunCoup" id="B4M810">
    <property type="interactions" value="34"/>
</dbReference>
<dbReference type="PANTHER" id="PTHR21421:SF29">
    <property type="entry name" value="GUSTATORY RECEPTOR 5A FOR TREHALOSE-RELATED"/>
    <property type="match status" value="1"/>
</dbReference>
<feature type="transmembrane region" description="Helical" evidence="10">
    <location>
        <begin position="96"/>
        <end position="117"/>
    </location>
</feature>
<evidence type="ECO:0000256" key="5">
    <source>
        <dbReference type="ARBA" id="ARBA00022989"/>
    </source>
</evidence>
<keyword evidence="6 10" id="KW-0472">Membrane</keyword>
<feature type="transmembrane region" description="Helical" evidence="10">
    <location>
        <begin position="249"/>
        <end position="269"/>
    </location>
</feature>
<evidence type="ECO:0000256" key="9">
    <source>
        <dbReference type="PIRNR" id="PIRNR038981"/>
    </source>
</evidence>
<name>B4M810_DROVI</name>
<evidence type="ECO:0000256" key="6">
    <source>
        <dbReference type="ARBA" id="ARBA00023136"/>
    </source>
</evidence>
<feature type="transmembrane region" description="Helical" evidence="10">
    <location>
        <begin position="308"/>
        <end position="329"/>
    </location>
</feature>
<reference evidence="11 12" key="1">
    <citation type="journal article" date="2007" name="Nature">
        <title>Evolution of genes and genomes on the Drosophila phylogeny.</title>
        <authorList>
            <consortium name="Drosophila 12 Genomes Consortium"/>
            <person name="Clark A.G."/>
            <person name="Eisen M.B."/>
            <person name="Smith D.R."/>
            <person name="Bergman C.M."/>
            <person name="Oliver B."/>
            <person name="Markow T.A."/>
            <person name="Kaufman T.C."/>
            <person name="Kellis M."/>
            <person name="Gelbart W."/>
            <person name="Iyer V.N."/>
            <person name="Pollard D.A."/>
            <person name="Sackton T.B."/>
            <person name="Larracuente A.M."/>
            <person name="Singh N.D."/>
            <person name="Abad J.P."/>
            <person name="Abt D.N."/>
            <person name="Adryan B."/>
            <person name="Aguade M."/>
            <person name="Akashi H."/>
            <person name="Anderson W.W."/>
            <person name="Aquadro C.F."/>
            <person name="Ardell D.H."/>
            <person name="Arguello R."/>
            <person name="Artieri C.G."/>
            <person name="Barbash D.A."/>
            <person name="Barker D."/>
            <person name="Barsanti P."/>
            <person name="Batterham P."/>
            <person name="Batzoglou S."/>
            <person name="Begun D."/>
            <person name="Bhutkar A."/>
            <person name="Blanco E."/>
            <person name="Bosak S.A."/>
            <person name="Bradley R.K."/>
            <person name="Brand A.D."/>
            <person name="Brent M.R."/>
            <person name="Brooks A.N."/>
            <person name="Brown R.H."/>
            <person name="Butlin R.K."/>
            <person name="Caggese C."/>
            <person name="Calvi B.R."/>
            <person name="Bernardo de Carvalho A."/>
            <person name="Caspi A."/>
            <person name="Castrezana S."/>
            <person name="Celniker S.E."/>
            <person name="Chang J.L."/>
            <person name="Chapple C."/>
            <person name="Chatterji S."/>
            <person name="Chinwalla A."/>
            <person name="Civetta A."/>
            <person name="Clifton S.W."/>
            <person name="Comeron J.M."/>
            <person name="Costello J.C."/>
            <person name="Coyne J.A."/>
            <person name="Daub J."/>
            <person name="David R.G."/>
            <person name="Delcher A.L."/>
            <person name="Delehaunty K."/>
            <person name="Do C.B."/>
            <person name="Ebling H."/>
            <person name="Edwards K."/>
            <person name="Eickbush T."/>
            <person name="Evans J.D."/>
            <person name="Filipski A."/>
            <person name="Findeiss S."/>
            <person name="Freyhult E."/>
            <person name="Fulton L."/>
            <person name="Fulton R."/>
            <person name="Garcia A.C."/>
            <person name="Gardiner A."/>
            <person name="Garfield D.A."/>
            <person name="Garvin B.E."/>
            <person name="Gibson G."/>
            <person name="Gilbert D."/>
            <person name="Gnerre S."/>
            <person name="Godfrey J."/>
            <person name="Good R."/>
            <person name="Gotea V."/>
            <person name="Gravely B."/>
            <person name="Greenberg A.J."/>
            <person name="Griffiths-Jones S."/>
            <person name="Gross S."/>
            <person name="Guigo R."/>
            <person name="Gustafson E.A."/>
            <person name="Haerty W."/>
            <person name="Hahn M.W."/>
            <person name="Halligan D.L."/>
            <person name="Halpern A.L."/>
            <person name="Halter G.M."/>
            <person name="Han M.V."/>
            <person name="Heger A."/>
            <person name="Hillier L."/>
            <person name="Hinrichs A.S."/>
            <person name="Holmes I."/>
            <person name="Hoskins R.A."/>
            <person name="Hubisz M.J."/>
            <person name="Hultmark D."/>
            <person name="Huntley M.A."/>
            <person name="Jaffe D.B."/>
            <person name="Jagadeeshan S."/>
            <person name="Jeck W.R."/>
            <person name="Johnson J."/>
            <person name="Jones C.D."/>
            <person name="Jordan W.C."/>
            <person name="Karpen G.H."/>
            <person name="Kataoka E."/>
            <person name="Keightley P.D."/>
            <person name="Kheradpour P."/>
            <person name="Kirkness E.F."/>
            <person name="Koerich L.B."/>
            <person name="Kristiansen K."/>
            <person name="Kudrna D."/>
            <person name="Kulathinal R.J."/>
            <person name="Kumar S."/>
            <person name="Kwok R."/>
            <person name="Lander E."/>
            <person name="Langley C.H."/>
            <person name="Lapoint R."/>
            <person name="Lazzaro B.P."/>
            <person name="Lee S.J."/>
            <person name="Levesque L."/>
            <person name="Li R."/>
            <person name="Lin C.F."/>
            <person name="Lin M.F."/>
            <person name="Lindblad-Toh K."/>
            <person name="Llopart A."/>
            <person name="Long M."/>
            <person name="Low L."/>
            <person name="Lozovsky E."/>
            <person name="Lu J."/>
            <person name="Luo M."/>
            <person name="Machado C.A."/>
            <person name="Makalowski W."/>
            <person name="Marzo M."/>
            <person name="Matsuda M."/>
            <person name="Matzkin L."/>
            <person name="McAllister B."/>
            <person name="McBride C.S."/>
            <person name="McKernan B."/>
            <person name="McKernan K."/>
            <person name="Mendez-Lago M."/>
            <person name="Minx P."/>
            <person name="Mollenhauer M.U."/>
            <person name="Montooth K."/>
            <person name="Mount S.M."/>
            <person name="Mu X."/>
            <person name="Myers E."/>
            <person name="Negre B."/>
            <person name="Newfeld S."/>
            <person name="Nielsen R."/>
            <person name="Noor M.A."/>
            <person name="O'Grady P."/>
            <person name="Pachter L."/>
            <person name="Papaceit M."/>
            <person name="Parisi M.J."/>
            <person name="Parisi M."/>
            <person name="Parts L."/>
            <person name="Pedersen J.S."/>
            <person name="Pesole G."/>
            <person name="Phillippy A.M."/>
            <person name="Ponting C.P."/>
            <person name="Pop M."/>
            <person name="Porcelli D."/>
            <person name="Powell J.R."/>
            <person name="Prohaska S."/>
            <person name="Pruitt K."/>
            <person name="Puig M."/>
            <person name="Quesneville H."/>
            <person name="Ram K.R."/>
            <person name="Rand D."/>
            <person name="Rasmussen M.D."/>
            <person name="Reed L.K."/>
            <person name="Reenan R."/>
            <person name="Reily A."/>
            <person name="Remington K.A."/>
            <person name="Rieger T.T."/>
            <person name="Ritchie M.G."/>
            <person name="Robin C."/>
            <person name="Rogers Y.H."/>
            <person name="Rohde C."/>
            <person name="Rozas J."/>
            <person name="Rubenfield M.J."/>
            <person name="Ruiz A."/>
            <person name="Russo S."/>
            <person name="Salzberg S.L."/>
            <person name="Sanchez-Gracia A."/>
            <person name="Saranga D.J."/>
            <person name="Sato H."/>
            <person name="Schaeffer S.W."/>
            <person name="Schatz M.C."/>
            <person name="Schlenke T."/>
            <person name="Schwartz R."/>
            <person name="Segarra C."/>
            <person name="Singh R.S."/>
            <person name="Sirot L."/>
            <person name="Sirota M."/>
            <person name="Sisneros N.B."/>
            <person name="Smith C.D."/>
            <person name="Smith T.F."/>
            <person name="Spieth J."/>
            <person name="Stage D.E."/>
            <person name="Stark A."/>
            <person name="Stephan W."/>
            <person name="Strausberg R.L."/>
            <person name="Strempel S."/>
            <person name="Sturgill D."/>
            <person name="Sutton G."/>
            <person name="Sutton G.G."/>
            <person name="Tao W."/>
            <person name="Teichmann S."/>
            <person name="Tobari Y.N."/>
            <person name="Tomimura Y."/>
            <person name="Tsolas J.M."/>
            <person name="Valente V.L."/>
            <person name="Venter E."/>
            <person name="Venter J.C."/>
            <person name="Vicario S."/>
            <person name="Vieira F.G."/>
            <person name="Vilella A.J."/>
            <person name="Villasante A."/>
            <person name="Walenz B."/>
            <person name="Wang J."/>
            <person name="Wasserman M."/>
            <person name="Watts T."/>
            <person name="Wilson D."/>
            <person name="Wilson R.K."/>
            <person name="Wing R.A."/>
            <person name="Wolfner M.F."/>
            <person name="Wong A."/>
            <person name="Wong G.K."/>
            <person name="Wu C.I."/>
            <person name="Wu G."/>
            <person name="Yamamoto D."/>
            <person name="Yang H.P."/>
            <person name="Yang S.P."/>
            <person name="Yorke J.A."/>
            <person name="Yoshida K."/>
            <person name="Zdobnov E."/>
            <person name="Zhang P."/>
            <person name="Zhang Y."/>
            <person name="Zimin A.V."/>
            <person name="Baldwin J."/>
            <person name="Abdouelleil A."/>
            <person name="Abdulkadir J."/>
            <person name="Abebe A."/>
            <person name="Abera B."/>
            <person name="Abreu J."/>
            <person name="Acer S.C."/>
            <person name="Aftuck L."/>
            <person name="Alexander A."/>
            <person name="An P."/>
            <person name="Anderson E."/>
            <person name="Anderson S."/>
            <person name="Arachi H."/>
            <person name="Azer M."/>
            <person name="Bachantsang P."/>
            <person name="Barry A."/>
            <person name="Bayul T."/>
            <person name="Berlin A."/>
            <person name="Bessette D."/>
            <person name="Bloom T."/>
            <person name="Blye J."/>
            <person name="Boguslavskiy L."/>
            <person name="Bonnet C."/>
            <person name="Boukhgalter B."/>
            <person name="Bourzgui I."/>
            <person name="Brown A."/>
            <person name="Cahill P."/>
            <person name="Channer S."/>
            <person name="Cheshatsang Y."/>
            <person name="Chuda L."/>
            <person name="Citroen M."/>
            <person name="Collymore A."/>
            <person name="Cooke P."/>
            <person name="Costello M."/>
            <person name="D'Aco K."/>
            <person name="Daza R."/>
            <person name="De Haan G."/>
            <person name="DeGray S."/>
            <person name="DeMaso C."/>
            <person name="Dhargay N."/>
            <person name="Dooley K."/>
            <person name="Dooley E."/>
            <person name="Doricent M."/>
            <person name="Dorje P."/>
            <person name="Dorjee K."/>
            <person name="Dupes A."/>
            <person name="Elong R."/>
            <person name="Falk J."/>
            <person name="Farina A."/>
            <person name="Faro S."/>
            <person name="Ferguson D."/>
            <person name="Fisher S."/>
            <person name="Foley C.D."/>
            <person name="Franke A."/>
            <person name="Friedrich D."/>
            <person name="Gadbois L."/>
            <person name="Gearin G."/>
            <person name="Gearin C.R."/>
            <person name="Giannoukos G."/>
            <person name="Goode T."/>
            <person name="Graham J."/>
            <person name="Grandbois E."/>
            <person name="Grewal S."/>
            <person name="Gyaltsen K."/>
            <person name="Hafez N."/>
            <person name="Hagos B."/>
            <person name="Hall J."/>
            <person name="Henson C."/>
            <person name="Hollinger A."/>
            <person name="Honan T."/>
            <person name="Huard M.D."/>
            <person name="Hughes L."/>
            <person name="Hurhula B."/>
            <person name="Husby M.E."/>
            <person name="Kamat A."/>
            <person name="Kanga B."/>
            <person name="Kashin S."/>
            <person name="Khazanovich D."/>
            <person name="Kisner P."/>
            <person name="Lance K."/>
            <person name="Lara M."/>
            <person name="Lee W."/>
            <person name="Lennon N."/>
            <person name="Letendre F."/>
            <person name="LeVine R."/>
            <person name="Lipovsky A."/>
            <person name="Liu X."/>
            <person name="Liu J."/>
            <person name="Liu S."/>
            <person name="Lokyitsang T."/>
            <person name="Lokyitsang Y."/>
            <person name="Lubonja R."/>
            <person name="Lui A."/>
            <person name="MacDonald P."/>
            <person name="Magnisalis V."/>
            <person name="Maru K."/>
            <person name="Matthews C."/>
            <person name="McCusker W."/>
            <person name="McDonough S."/>
            <person name="Mehta T."/>
            <person name="Meldrim J."/>
            <person name="Meneus L."/>
            <person name="Mihai O."/>
            <person name="Mihalev A."/>
            <person name="Mihova T."/>
            <person name="Mittelman R."/>
            <person name="Mlenga V."/>
            <person name="Montmayeur A."/>
            <person name="Mulrain L."/>
            <person name="Navidi A."/>
            <person name="Naylor J."/>
            <person name="Negash T."/>
            <person name="Nguyen T."/>
            <person name="Nguyen N."/>
            <person name="Nicol R."/>
            <person name="Norbu C."/>
            <person name="Norbu N."/>
            <person name="Novod N."/>
            <person name="O'Neill B."/>
            <person name="Osman S."/>
            <person name="Markiewicz E."/>
            <person name="Oyono O.L."/>
            <person name="Patti C."/>
            <person name="Phunkhang P."/>
            <person name="Pierre F."/>
            <person name="Priest M."/>
            <person name="Raghuraman S."/>
            <person name="Rege F."/>
            <person name="Reyes R."/>
            <person name="Rise C."/>
            <person name="Rogov P."/>
            <person name="Ross K."/>
            <person name="Ryan E."/>
            <person name="Settipalli S."/>
            <person name="Shea T."/>
            <person name="Sherpa N."/>
            <person name="Shi L."/>
            <person name="Shih D."/>
            <person name="Sparrow T."/>
            <person name="Spaulding J."/>
            <person name="Stalker J."/>
            <person name="Stange-Thomann N."/>
            <person name="Stavropoulos S."/>
            <person name="Stone C."/>
            <person name="Strader C."/>
            <person name="Tesfaye S."/>
            <person name="Thomson T."/>
            <person name="Thoulutsang Y."/>
            <person name="Thoulutsang D."/>
            <person name="Topham K."/>
            <person name="Topping I."/>
            <person name="Tsamla T."/>
            <person name="Vassiliev H."/>
            <person name="Vo A."/>
            <person name="Wangchuk T."/>
            <person name="Wangdi T."/>
            <person name="Weiand M."/>
            <person name="Wilkinson J."/>
            <person name="Wilson A."/>
            <person name="Yadav S."/>
            <person name="Young G."/>
            <person name="Yu Q."/>
            <person name="Zembek L."/>
            <person name="Zhong D."/>
            <person name="Zimmer A."/>
            <person name="Zwirko Z."/>
            <person name="Jaffe D.B."/>
            <person name="Alvarez P."/>
            <person name="Brockman W."/>
            <person name="Butler J."/>
            <person name="Chin C."/>
            <person name="Gnerre S."/>
            <person name="Grabherr M."/>
            <person name="Kleber M."/>
            <person name="Mauceli E."/>
            <person name="MacCallum I."/>
        </authorList>
    </citation>
    <scope>NUCLEOTIDE SEQUENCE [LARGE SCALE GENOMIC DNA]</scope>
    <source>
        <strain evidence="12">Tucson 15010-1051.87</strain>
    </source>
</reference>
<dbReference type="InParanoid" id="B4M810"/>
<organism evidence="11 12">
    <name type="scientific">Drosophila virilis</name>
    <name type="common">Fruit fly</name>
    <dbReference type="NCBI Taxonomy" id="7244"/>
    <lineage>
        <taxon>Eukaryota</taxon>
        <taxon>Metazoa</taxon>
        <taxon>Ecdysozoa</taxon>
        <taxon>Arthropoda</taxon>
        <taxon>Hexapoda</taxon>
        <taxon>Insecta</taxon>
        <taxon>Pterygota</taxon>
        <taxon>Neoptera</taxon>
        <taxon>Endopterygota</taxon>
        <taxon>Diptera</taxon>
        <taxon>Brachycera</taxon>
        <taxon>Muscomorpha</taxon>
        <taxon>Ephydroidea</taxon>
        <taxon>Drosophilidae</taxon>
        <taxon>Drosophila</taxon>
    </lineage>
</organism>
<keyword evidence="12" id="KW-1185">Reference proteome</keyword>
<dbReference type="HOGENOM" id="CLU_043581_1_0_1"/>
<keyword evidence="3" id="KW-1003">Cell membrane</keyword>
<feature type="transmembrane region" description="Helical" evidence="10">
    <location>
        <begin position="129"/>
        <end position="146"/>
    </location>
</feature>
<keyword evidence="7 9" id="KW-0675">Receptor</keyword>
<comment type="similarity">
    <text evidence="2">Belongs to the insect chemoreceptor superfamily. Gustatory receptor (GR) family. Gr5a subfamily.</text>
</comment>
<keyword evidence="5 10" id="KW-1133">Transmembrane helix</keyword>
<evidence type="ECO:0000256" key="4">
    <source>
        <dbReference type="ARBA" id="ARBA00022692"/>
    </source>
</evidence>
<feature type="transmembrane region" description="Helical" evidence="10">
    <location>
        <begin position="341"/>
        <end position="362"/>
    </location>
</feature>
<dbReference type="PANTHER" id="PTHR21421">
    <property type="entry name" value="GUSTATORY RECEPTOR"/>
    <property type="match status" value="1"/>
</dbReference>
<dbReference type="OrthoDB" id="5800391at2759"/>
<evidence type="ECO:0000256" key="2">
    <source>
        <dbReference type="ARBA" id="ARBA00005327"/>
    </source>
</evidence>
<proteinExistence type="inferred from homology"/>
<evidence type="ECO:0000313" key="12">
    <source>
        <dbReference type="Proteomes" id="UP000008792"/>
    </source>
</evidence>
<evidence type="ECO:0000256" key="8">
    <source>
        <dbReference type="ARBA" id="ARBA00023224"/>
    </source>
</evidence>
<dbReference type="PIRSF" id="PIRSF038981">
    <property type="entry name" value="GRP"/>
    <property type="match status" value="1"/>
</dbReference>
<sequence length="448" mass="52208">MWRMQMRRQRIGRRCQRLRQQLQQHGRAWLEQLQQRRAWRVDCARPRHSHSPDGSFHQAVAPVLVLAQCFSLMPVRGVRAASAQGLYFSRHSWRTWYSLAYICCTSVDTLFTINLAVHGTLDVRSVEPIVFHGSILWGSYHFLQLARRWPALMRRWAHVEQQLPGYENWRQREHLTRRIHSVSLALLTLSLMEHLLSILSAVYHDYCPMRKDPIESYLYADAQQLFYVFPYSNWLGWLGKIQNVMLTFGWNYIDLFVIIVGMGLSELLARLKHQLQHLVERPMPELFWTYVRTRYRSIVELIYDVDEAVSGIMLISFGSNLYFVCLQLLKSINKMPSIVHAVYFYFSLSFLIGRSLSVLLFVSSVHDRAREPLRLLQLVPPGGYHGEVSRLASELSSDNVALSGLRFFSITRKLCLAVAGSIVTYELVLIQFHEDEKSWDCVAQPPLH</sequence>
<dbReference type="Pfam" id="PF06151">
    <property type="entry name" value="Trehalose_recp"/>
    <property type="match status" value="1"/>
</dbReference>
<dbReference type="GO" id="GO:0005886">
    <property type="term" value="C:plasma membrane"/>
    <property type="evidence" value="ECO:0007669"/>
    <property type="project" value="UniProtKB-SubCell"/>
</dbReference>
<evidence type="ECO:0000313" key="11">
    <source>
        <dbReference type="EMBL" id="EDW62286.2"/>
    </source>
</evidence>
<dbReference type="InterPro" id="IPR009318">
    <property type="entry name" value="Gustatory_rcpt"/>
</dbReference>
<accession>B4M810</accession>
<protein>
    <recommendedName>
        <fullName evidence="9">Gustatory receptor</fullName>
    </recommendedName>
</protein>
<gene>
    <name evidence="11" type="primary">Dvir\GJ16715</name>
    <name evidence="11" type="ORF">Dvir_GJ16715</name>
</gene>